<dbReference type="InterPro" id="IPR019544">
    <property type="entry name" value="Tetratricopeptide_SHNi-TPR_dom"/>
</dbReference>
<dbReference type="Pfam" id="PF10516">
    <property type="entry name" value="SHNi-TPR"/>
    <property type="match status" value="1"/>
</dbReference>
<feature type="compositionally biased region" description="Basic and acidic residues" evidence="4">
    <location>
        <begin position="518"/>
        <end position="528"/>
    </location>
</feature>
<evidence type="ECO:0000256" key="2">
    <source>
        <dbReference type="ARBA" id="ARBA00022803"/>
    </source>
</evidence>
<dbReference type="GeneID" id="37023495"/>
<sequence length="528" mass="56163">MSNIENEQAAVAPAVEEEKVAALQDVEEEEDVPFEELLETAKRHYALKEWAEAADGFGQALESIREKYSEDDPILAPLHHRYGRALLEHAIATSGALGGGGAGVKDAPLPSRAGGASTVAAARAENGKAPSGSSSKVEGSSSSASKPQDSRFTFGGDAEESDEEEEGGEGGEGEEDGDDLGDAFAVLELARIQYEKLTESNGTLTTLEGEEWDTLKVKSQLAEVLNDLADVGLETENFQQASSDYQSALELLQPLLLPHSRRLADANLRLGLALEFHPDPAMQASAERYVTAACIALRKRLDSLHKRQETLQRQRQGDTAAKEEEANREQAEKEHDETAAKLEAEGVLAPKTEEESALSQVSGKGKGKGNADQNGHAVKALEKDDITTMDWQLLEKEIKDIKEMIQELELKLEEFANAPPGTGAVGGSSTGENPLAGADAKAALQQAINEAFLGASTNGLAGSSAFGSKAADPNVTVNDLSSMVRKKKKAPTTEDSTSDPNGKRKATEGSSSTSENVEPSKRTRIEDA</sequence>
<proteinExistence type="predicted"/>
<evidence type="ECO:0000313" key="7">
    <source>
        <dbReference type="Proteomes" id="UP000245771"/>
    </source>
</evidence>
<protein>
    <recommendedName>
        <fullName evidence="5">Tetratricopeptide SHNi-TPR domain-containing protein</fullName>
    </recommendedName>
</protein>
<feature type="compositionally biased region" description="Basic and acidic residues" evidence="4">
    <location>
        <begin position="308"/>
        <end position="344"/>
    </location>
</feature>
<dbReference type="Gene3D" id="1.25.40.10">
    <property type="entry name" value="Tetratricopeptide repeat domain"/>
    <property type="match status" value="1"/>
</dbReference>
<organism evidence="6 7">
    <name type="scientific">Meira miltonrushii</name>
    <dbReference type="NCBI Taxonomy" id="1280837"/>
    <lineage>
        <taxon>Eukaryota</taxon>
        <taxon>Fungi</taxon>
        <taxon>Dikarya</taxon>
        <taxon>Basidiomycota</taxon>
        <taxon>Ustilaginomycotina</taxon>
        <taxon>Exobasidiomycetes</taxon>
        <taxon>Exobasidiales</taxon>
        <taxon>Brachybasidiaceae</taxon>
        <taxon>Meira</taxon>
    </lineage>
</organism>
<evidence type="ECO:0000256" key="4">
    <source>
        <dbReference type="SAM" id="MobiDB-lite"/>
    </source>
</evidence>
<dbReference type="PANTHER" id="PTHR15081:SF1">
    <property type="entry name" value="NUCLEAR AUTOANTIGENIC SPERM PROTEIN"/>
    <property type="match status" value="1"/>
</dbReference>
<dbReference type="FunCoup" id="A0A316VCA3">
    <property type="interactions" value="27"/>
</dbReference>
<dbReference type="EMBL" id="KZ819603">
    <property type="protein sequence ID" value="PWN35297.1"/>
    <property type="molecule type" value="Genomic_DNA"/>
</dbReference>
<feature type="region of interest" description="Disordered" evidence="4">
    <location>
        <begin position="108"/>
        <end position="179"/>
    </location>
</feature>
<keyword evidence="3" id="KW-0175">Coiled coil</keyword>
<gene>
    <name evidence="6" type="ORF">FA14DRAFT_189282</name>
</gene>
<evidence type="ECO:0000259" key="5">
    <source>
        <dbReference type="Pfam" id="PF10516"/>
    </source>
</evidence>
<dbReference type="InterPro" id="IPR011990">
    <property type="entry name" value="TPR-like_helical_dom_sf"/>
</dbReference>
<keyword evidence="1" id="KW-0677">Repeat</keyword>
<dbReference type="RefSeq" id="XP_025355599.1">
    <property type="nucleotide sequence ID" value="XM_025501714.1"/>
</dbReference>
<dbReference type="GO" id="GO:0034080">
    <property type="term" value="P:CENP-A containing chromatin assembly"/>
    <property type="evidence" value="ECO:0007669"/>
    <property type="project" value="TreeGrafter"/>
</dbReference>
<dbReference type="Proteomes" id="UP000245771">
    <property type="component" value="Unassembled WGS sequence"/>
</dbReference>
<feature type="compositionally biased region" description="Acidic residues" evidence="4">
    <location>
        <begin position="157"/>
        <end position="179"/>
    </location>
</feature>
<feature type="domain" description="Tetratricopeptide SHNi-TPR" evidence="5">
    <location>
        <begin position="222"/>
        <end position="258"/>
    </location>
</feature>
<dbReference type="GO" id="GO:0042393">
    <property type="term" value="F:histone binding"/>
    <property type="evidence" value="ECO:0007669"/>
    <property type="project" value="TreeGrafter"/>
</dbReference>
<dbReference type="AlphaFoldDB" id="A0A316VCA3"/>
<feature type="coiled-coil region" evidence="3">
    <location>
        <begin position="391"/>
        <end position="418"/>
    </location>
</feature>
<keyword evidence="2" id="KW-0802">TPR repeat</keyword>
<dbReference type="PANTHER" id="PTHR15081">
    <property type="entry name" value="NUCLEAR AUTOANTIGENIC SPERM PROTEIN NASP -RELATED"/>
    <property type="match status" value="1"/>
</dbReference>
<feature type="region of interest" description="Disordered" evidence="4">
    <location>
        <begin position="462"/>
        <end position="528"/>
    </location>
</feature>
<dbReference type="OrthoDB" id="5587616at2759"/>
<dbReference type="InterPro" id="IPR051730">
    <property type="entry name" value="NASP-like"/>
</dbReference>
<evidence type="ECO:0000256" key="3">
    <source>
        <dbReference type="SAM" id="Coils"/>
    </source>
</evidence>
<feature type="region of interest" description="Disordered" evidence="4">
    <location>
        <begin position="308"/>
        <end position="384"/>
    </location>
</feature>
<accession>A0A316VCA3</accession>
<dbReference type="GO" id="GO:0005654">
    <property type="term" value="C:nucleoplasm"/>
    <property type="evidence" value="ECO:0007669"/>
    <property type="project" value="TreeGrafter"/>
</dbReference>
<evidence type="ECO:0000313" key="6">
    <source>
        <dbReference type="EMBL" id="PWN35297.1"/>
    </source>
</evidence>
<feature type="compositionally biased region" description="Low complexity" evidence="4">
    <location>
        <begin position="111"/>
        <end position="147"/>
    </location>
</feature>
<dbReference type="STRING" id="1280837.A0A316VCA3"/>
<dbReference type="GO" id="GO:0006335">
    <property type="term" value="P:DNA replication-dependent chromatin assembly"/>
    <property type="evidence" value="ECO:0007669"/>
    <property type="project" value="TreeGrafter"/>
</dbReference>
<name>A0A316VCA3_9BASI</name>
<feature type="compositionally biased region" description="Polar residues" evidence="4">
    <location>
        <begin position="508"/>
        <end position="517"/>
    </location>
</feature>
<dbReference type="InParanoid" id="A0A316VCA3"/>
<reference evidence="6 7" key="1">
    <citation type="journal article" date="2018" name="Mol. Biol. Evol.">
        <title>Broad Genomic Sampling Reveals a Smut Pathogenic Ancestry of the Fungal Clade Ustilaginomycotina.</title>
        <authorList>
            <person name="Kijpornyongpan T."/>
            <person name="Mondo S.J."/>
            <person name="Barry K."/>
            <person name="Sandor L."/>
            <person name="Lee J."/>
            <person name="Lipzen A."/>
            <person name="Pangilinan J."/>
            <person name="LaButti K."/>
            <person name="Hainaut M."/>
            <person name="Henrissat B."/>
            <person name="Grigoriev I.V."/>
            <person name="Spatafora J.W."/>
            <person name="Aime M.C."/>
        </authorList>
    </citation>
    <scope>NUCLEOTIDE SEQUENCE [LARGE SCALE GENOMIC DNA]</scope>
    <source>
        <strain evidence="6 7">MCA 3882</strain>
    </source>
</reference>
<keyword evidence="7" id="KW-1185">Reference proteome</keyword>
<evidence type="ECO:0000256" key="1">
    <source>
        <dbReference type="ARBA" id="ARBA00022737"/>
    </source>
</evidence>